<dbReference type="STRING" id="1437603.GCA_000771525_00174"/>
<comment type="caution">
    <text evidence="1">The sequence shown here is derived from an EMBL/GenBank/DDBJ whole genome shotgun (WGS) entry which is preliminary data.</text>
</comment>
<sequence length="218" mass="24295">MAAYRMGRIAKKGGNGMESRHWEDLESRLRRDRERIGIALADERWVREAFRAWTHHLRCDGGTLSHDHEDALAVGMGVSLAIRDALIVSLVSGPEGCDERRMVAFASRPHDPPNVRVMYRILRRAFDDEDAVLDVDRCRRGLVMIDGIMSRVPGRLRAQPMALSGYIHWWMGEKRGLGLARAALAIDGTCSLAAIVTSAYDRDIFPANAVARSTGRTG</sequence>
<dbReference type="EMBL" id="JGZE01000010">
    <property type="protein sequence ID" value="KFI77009.1"/>
    <property type="molecule type" value="Genomic_DNA"/>
</dbReference>
<dbReference type="eggNOG" id="ENOG5031Y4U">
    <property type="taxonomic scope" value="Bacteria"/>
</dbReference>
<evidence type="ECO:0000313" key="1">
    <source>
        <dbReference type="EMBL" id="KFI77009.1"/>
    </source>
</evidence>
<organism evidence="1 2">
    <name type="scientific">Bifidobacterium mongoliense DSM 21395</name>
    <dbReference type="NCBI Taxonomy" id="1437603"/>
    <lineage>
        <taxon>Bacteria</taxon>
        <taxon>Bacillati</taxon>
        <taxon>Actinomycetota</taxon>
        <taxon>Actinomycetes</taxon>
        <taxon>Bifidobacteriales</taxon>
        <taxon>Bifidobacteriaceae</taxon>
        <taxon>Bifidobacterium</taxon>
    </lineage>
</organism>
<keyword evidence="2" id="KW-1185">Reference proteome</keyword>
<dbReference type="AlphaFoldDB" id="A0A087C159"/>
<name>A0A087C159_9BIFI</name>
<accession>A0A087C159</accession>
<gene>
    <name evidence="1" type="ORF">BMON_0565</name>
</gene>
<evidence type="ECO:0000313" key="2">
    <source>
        <dbReference type="Proteomes" id="UP000029082"/>
    </source>
</evidence>
<reference evidence="1 2" key="1">
    <citation type="submission" date="2014-03" db="EMBL/GenBank/DDBJ databases">
        <title>Genomics of Bifidobacteria.</title>
        <authorList>
            <person name="Ventura M."/>
            <person name="Milani C."/>
            <person name="Lugli G.A."/>
        </authorList>
    </citation>
    <scope>NUCLEOTIDE SEQUENCE [LARGE SCALE GENOMIC DNA]</scope>
    <source>
        <strain evidence="1 2">DSM 21395</strain>
    </source>
</reference>
<proteinExistence type="predicted"/>
<dbReference type="Proteomes" id="UP000029082">
    <property type="component" value="Unassembled WGS sequence"/>
</dbReference>
<protein>
    <submittedName>
        <fullName evidence="1">Uncharacterized protein</fullName>
    </submittedName>
</protein>